<comment type="caution">
    <text evidence="7">The sequence shown here is derived from an EMBL/GenBank/DDBJ whole genome shotgun (WGS) entry which is preliminary data.</text>
</comment>
<feature type="domain" description="RSE1/DDB1/CPSF1 C-terminal" evidence="4">
    <location>
        <begin position="1280"/>
        <end position="1611"/>
    </location>
</feature>
<evidence type="ECO:0000259" key="4">
    <source>
        <dbReference type="Pfam" id="PF03178"/>
    </source>
</evidence>
<dbReference type="Proteomes" id="UP000193560">
    <property type="component" value="Unassembled WGS sequence"/>
</dbReference>
<comment type="subcellular location">
    <subcellularLocation>
        <location evidence="1">Nucleus</location>
    </subcellularLocation>
</comment>
<feature type="region of interest" description="Disordered" evidence="3">
    <location>
        <begin position="1228"/>
        <end position="1270"/>
    </location>
</feature>
<evidence type="ECO:0000256" key="1">
    <source>
        <dbReference type="ARBA" id="ARBA00004123"/>
    </source>
</evidence>
<dbReference type="InterPro" id="IPR050358">
    <property type="entry name" value="RSE1/DDB1/CFT1"/>
</dbReference>
<feature type="compositionally biased region" description="Polar residues" evidence="3">
    <location>
        <begin position="55"/>
        <end position="75"/>
    </location>
</feature>
<dbReference type="GO" id="GO:0005634">
    <property type="term" value="C:nucleus"/>
    <property type="evidence" value="ECO:0007669"/>
    <property type="project" value="UniProtKB-SubCell"/>
</dbReference>
<evidence type="ECO:0000259" key="6">
    <source>
        <dbReference type="Pfam" id="PF23726"/>
    </source>
</evidence>
<dbReference type="STRING" id="90262.A0A1X2I9P8"/>
<evidence type="ECO:0000256" key="2">
    <source>
        <dbReference type="ARBA" id="ARBA00023242"/>
    </source>
</evidence>
<organism evidence="7 8">
    <name type="scientific">Absidia repens</name>
    <dbReference type="NCBI Taxonomy" id="90262"/>
    <lineage>
        <taxon>Eukaryota</taxon>
        <taxon>Fungi</taxon>
        <taxon>Fungi incertae sedis</taxon>
        <taxon>Mucoromycota</taxon>
        <taxon>Mucoromycotina</taxon>
        <taxon>Mucoromycetes</taxon>
        <taxon>Mucorales</taxon>
        <taxon>Cunninghamellaceae</taxon>
        <taxon>Absidia</taxon>
    </lineage>
</organism>
<dbReference type="Pfam" id="PF10433">
    <property type="entry name" value="Beta-prop_RSE1_1st"/>
    <property type="match status" value="1"/>
</dbReference>
<accession>A0A1X2I9P8</accession>
<dbReference type="Pfam" id="PF03178">
    <property type="entry name" value="CPSF_A"/>
    <property type="match status" value="1"/>
</dbReference>
<reference evidence="7 8" key="1">
    <citation type="submission" date="2016-07" db="EMBL/GenBank/DDBJ databases">
        <title>Pervasive Adenine N6-methylation of Active Genes in Fungi.</title>
        <authorList>
            <consortium name="DOE Joint Genome Institute"/>
            <person name="Mondo S.J."/>
            <person name="Dannebaum R.O."/>
            <person name="Kuo R.C."/>
            <person name="Labutti K."/>
            <person name="Haridas S."/>
            <person name="Kuo A."/>
            <person name="Salamov A."/>
            <person name="Ahrendt S.R."/>
            <person name="Lipzen A."/>
            <person name="Sullivan W."/>
            <person name="Andreopoulos W.B."/>
            <person name="Clum A."/>
            <person name="Lindquist E."/>
            <person name="Daum C."/>
            <person name="Ramamoorthy G.K."/>
            <person name="Gryganskyi A."/>
            <person name="Culley D."/>
            <person name="Magnuson J.K."/>
            <person name="James T.Y."/>
            <person name="O'Malley M.A."/>
            <person name="Stajich J.E."/>
            <person name="Spatafora J.W."/>
            <person name="Visel A."/>
            <person name="Grigoriev I.V."/>
        </authorList>
    </citation>
    <scope>NUCLEOTIDE SEQUENCE [LARGE SCALE GENOMIC DNA]</scope>
    <source>
        <strain evidence="7 8">NRRL 1336</strain>
    </source>
</reference>
<dbReference type="Gene3D" id="2.130.10.10">
    <property type="entry name" value="YVTN repeat-like/Quinoprotein amine dehydrogenase"/>
    <property type="match status" value="3"/>
</dbReference>
<gene>
    <name evidence="7" type="ORF">BCR42DRAFT_379285</name>
</gene>
<dbReference type="EMBL" id="MCGE01000019">
    <property type="protein sequence ID" value="ORZ12346.1"/>
    <property type="molecule type" value="Genomic_DNA"/>
</dbReference>
<feature type="compositionally biased region" description="Basic residues" evidence="3">
    <location>
        <begin position="1091"/>
        <end position="1107"/>
    </location>
</feature>
<dbReference type="InterPro" id="IPR058543">
    <property type="entry name" value="Beta-prop_RSE1/DDB1/CPSF1_2nd"/>
</dbReference>
<evidence type="ECO:0000256" key="3">
    <source>
        <dbReference type="SAM" id="MobiDB-lite"/>
    </source>
</evidence>
<dbReference type="InterPro" id="IPR018846">
    <property type="entry name" value="Beta-prop_RSE1/DDB1/CPSF1_1st"/>
</dbReference>
<feature type="domain" description="RSE1/DDB1/CPSF1 second beta-propeller" evidence="6">
    <location>
        <begin position="570"/>
        <end position="1177"/>
    </location>
</feature>
<dbReference type="GO" id="GO:0003676">
    <property type="term" value="F:nucleic acid binding"/>
    <property type="evidence" value="ECO:0007669"/>
    <property type="project" value="InterPro"/>
</dbReference>
<protein>
    <submittedName>
        <fullName evidence="7">CPSF A subunit region-domain-containing protein</fullName>
    </submittedName>
</protein>
<sequence>MSAYTIYKELFPSQTVEHVEQAHFTAPDVVNLIVAKASLLQIYNFVEYTPIQQNQTTQAASGNQANSTGDVLNTESTDRKGVKDDDDDDDTTLSYPTLIPLDNDIAATRSGRLELVAQYNLNGTITTMGAIRTCSPRGKEGCDSLLLGFEDAKMSLLEWSQSTNSISTVSIHYYERDELKKEYLSSSCAPTLHIDPQQRCAVLNFYNDKLAVLPFRQADQLDATGQENDDDDPLIKRPYLPSFIIDLSSIDKGVKNIVDMVFLSDYYEPTLAILFQTKQTWTGRLDDGKDTASVMVISLDLTEKVYPVIYSLHQLPYDSLQLVAMPKPIHGMMVICANVILHVSQGSPGVGVAVNAYAKATTAFPGMKYDPSIAKLGLVLDGARALYLSGGTCLLFLQNGDWALVDFIRDGNKVVRVQVTHLPFGQLDIMTNDKKNKIKAQFQHTPVALVPTCVCNVKGGAYFFLGSRVGNSLLIKWKQDSNISKDHGYIFRVCDELLNTGPITDMVIGDMELDKLSSLNEEPDTTTKDTEEKQLPDMELVTASGYGKNGGLCVLRRHIRPQSTFSFDQTDCQALWTIKYRSKDDSDNSNTSTTMTDASAEDITYDKSLDKLLFISKSNSTLVLAAGDELQELGKSGFYTKGPTVLVSTLFNYTHIVQIHEKGLYLLNPDGKRLQNIPVKESRIVEASVHDPFIVLVLENKTIIILQCDDSAETISPVPVPSDLNKPKNIYSASVFADTSGLFMKNVDKKKMLETMKLQANISLKAKKRKADSDITFGNSAKKVNAAVSPTATTRTTSMTDNDDFDEIDMNLYGDPDSDHADENAASIPSSVIAPTADINMEIDDDEEDAMLYQNSTEQQSQQQAPNCIDTVDETNVSVMGGIKEISQLVTLWCVVYTYDGELTIYNLSDFDECFHFPKLELLQDLVTDYPVRGKTNDDNTEDSAFIPHPSVKPDEALGAIKIKEFLLTNIGKERKTPHLVLRTSTGDVVIYKAFEFIPTNGNIGTNDSDICAGTQPEDYDHRLAIRFSRVHHDHISKHRQDEDWKKEQEMEEQVQKEKEEQSKLVIDLGIDDDDLTGANGGSTKDADGLKKKKKKKQLNKTKPRRKHMLSSFTDVSGFAGVFVAGPEPLWLLSSSKSFTRVHPMKTTRPITAFSQFHNVNCRHGFITIDIDSKIRLNNLPTDGASYGMDWLIEKVPLGQTVHKIKYHPAMRVYGVLVSTAMVAKVVGPDHNDDDESTTTTTAAATNDDGSSSAKSSVTGTDNKKDDREPGAFLPKVDRFSLLLISPVTWETVDRVDFDEFEQGLSLECVLLESKQTSSGRKHFMAVGTGVMRGEDSPMKGSIYVYEIIEVVPELDNPQTNHKFKFLRKEDVKGAVTAMCDVSGHLAACIGSKMIVWSFEDNESLVGVAFIDVQIYVTCMSSIKNFILLGDAQKSIWFLGFQIEPAKLILLGKDYQSFEVGSVNYIIDDKSLYLMVGDTDDNLNIYQYAPFNLQSISGQKLMRRGDFHVGCQVRTMVRLPQITHDNDEGFQYSRRQFCLCGSFTGSISVVSPIPEKTFKRLGTLYGQLANSIQHVAGLNPRAYRLIKGSKQRMASNRTKAVLDGDLINAFAGLAVDRQKEVTKQIGTTVPRIMEDIVEIMGTNIGHF</sequence>
<name>A0A1X2I9P8_9FUNG</name>
<feature type="compositionally biased region" description="Basic and acidic residues" evidence="3">
    <location>
        <begin position="1039"/>
        <end position="1060"/>
    </location>
</feature>
<evidence type="ECO:0000313" key="7">
    <source>
        <dbReference type="EMBL" id="ORZ12346.1"/>
    </source>
</evidence>
<proteinExistence type="predicted"/>
<feature type="region of interest" description="Disordered" evidence="3">
    <location>
        <begin position="1037"/>
        <end position="1060"/>
    </location>
</feature>
<dbReference type="Gene3D" id="1.10.150.910">
    <property type="match status" value="1"/>
</dbReference>
<feature type="compositionally biased region" description="Low complexity" evidence="3">
    <location>
        <begin position="1238"/>
        <end position="1254"/>
    </location>
</feature>
<feature type="region of interest" description="Disordered" evidence="3">
    <location>
        <begin position="55"/>
        <end position="95"/>
    </location>
</feature>
<dbReference type="PANTHER" id="PTHR10644">
    <property type="entry name" value="DNA REPAIR/RNA PROCESSING CPSF FAMILY"/>
    <property type="match status" value="1"/>
</dbReference>
<dbReference type="InterPro" id="IPR015943">
    <property type="entry name" value="WD40/YVTN_repeat-like_dom_sf"/>
</dbReference>
<evidence type="ECO:0000259" key="5">
    <source>
        <dbReference type="Pfam" id="PF10433"/>
    </source>
</evidence>
<keyword evidence="2" id="KW-0539">Nucleus</keyword>
<evidence type="ECO:0000313" key="8">
    <source>
        <dbReference type="Proteomes" id="UP000193560"/>
    </source>
</evidence>
<feature type="domain" description="RSE1/DDB1/CPSF1 first beta-propeller" evidence="5">
    <location>
        <begin position="107"/>
        <end position="481"/>
    </location>
</feature>
<dbReference type="OrthoDB" id="6109at2759"/>
<dbReference type="InterPro" id="IPR004871">
    <property type="entry name" value="RSE1/DDB1/CPSF1_C"/>
</dbReference>
<dbReference type="Pfam" id="PF23726">
    <property type="entry name" value="Beta-prop_RSE1_2nd"/>
    <property type="match status" value="1"/>
</dbReference>
<feature type="region of interest" description="Disordered" evidence="3">
    <location>
        <begin position="1076"/>
        <end position="1107"/>
    </location>
</feature>
<keyword evidence="8" id="KW-1185">Reference proteome</keyword>